<dbReference type="AlphaFoldDB" id="A0A1E5LI95"/>
<dbReference type="RefSeq" id="WP_069716229.1">
    <property type="nucleotide sequence ID" value="NZ_MJEH01000009.1"/>
</dbReference>
<dbReference type="EMBL" id="MJEH01000009">
    <property type="protein sequence ID" value="OEH93800.1"/>
    <property type="molecule type" value="Genomic_DNA"/>
</dbReference>
<reference evidence="1 2" key="1">
    <citation type="submission" date="2016-08" db="EMBL/GenBank/DDBJ databases">
        <title>Genome of Bacillus solimangrovi GH2-4.</title>
        <authorList>
            <person name="Lim S."/>
            <person name="Kim B.-C."/>
        </authorList>
    </citation>
    <scope>NUCLEOTIDE SEQUENCE [LARGE SCALE GENOMIC DNA]</scope>
    <source>
        <strain evidence="1 2">GH2-4</strain>
    </source>
</reference>
<accession>A0A1E5LI95</accession>
<comment type="caution">
    <text evidence="1">The sequence shown here is derived from an EMBL/GenBank/DDBJ whole genome shotgun (WGS) entry which is preliminary data.</text>
</comment>
<keyword evidence="2" id="KW-1185">Reference proteome</keyword>
<organism evidence="1 2">
    <name type="scientific">Bacillus solimangrovi</name>
    <dbReference type="NCBI Taxonomy" id="1305675"/>
    <lineage>
        <taxon>Bacteria</taxon>
        <taxon>Bacillati</taxon>
        <taxon>Bacillota</taxon>
        <taxon>Bacilli</taxon>
        <taxon>Bacillales</taxon>
        <taxon>Bacillaceae</taxon>
        <taxon>Bacillus</taxon>
    </lineage>
</organism>
<evidence type="ECO:0000313" key="1">
    <source>
        <dbReference type="EMBL" id="OEH93800.1"/>
    </source>
</evidence>
<dbReference type="Proteomes" id="UP000095209">
    <property type="component" value="Unassembled WGS sequence"/>
</dbReference>
<sequence>MSIQTIPMLNMKSGTLCKILNPKKKDVGEVVLFLRRNQYGHYLFKKSIDDKRHIICYSDVDFQIIPTEQELRDLIDLSLDLGSSSLFDQYTEQLRYGQYN</sequence>
<name>A0A1E5LI95_9BACI</name>
<dbReference type="OrthoDB" id="10002872at2"/>
<proteinExistence type="predicted"/>
<evidence type="ECO:0000313" key="2">
    <source>
        <dbReference type="Proteomes" id="UP000095209"/>
    </source>
</evidence>
<protein>
    <submittedName>
        <fullName evidence="1">Uncharacterized protein</fullName>
    </submittedName>
</protein>
<gene>
    <name evidence="1" type="ORF">BFG57_11500</name>
</gene>